<gene>
    <name evidence="2" type="ORF">F2P56_004257</name>
</gene>
<dbReference type="Proteomes" id="UP000619265">
    <property type="component" value="Unassembled WGS sequence"/>
</dbReference>
<feature type="domain" description="RNase H type-1" evidence="1">
    <location>
        <begin position="79"/>
        <end position="195"/>
    </location>
</feature>
<evidence type="ECO:0000313" key="3">
    <source>
        <dbReference type="Proteomes" id="UP000619265"/>
    </source>
</evidence>
<name>A0A833Y6K8_JUGRE</name>
<accession>A0A833Y6K8</accession>
<dbReference type="CDD" id="cd06222">
    <property type="entry name" value="RNase_H_like"/>
    <property type="match status" value="1"/>
</dbReference>
<dbReference type="PANTHER" id="PTHR47723:SF19">
    <property type="entry name" value="POLYNUCLEOTIDYL TRANSFERASE, RIBONUCLEASE H-LIKE SUPERFAMILY PROTEIN"/>
    <property type="match status" value="1"/>
</dbReference>
<dbReference type="GO" id="GO:0003676">
    <property type="term" value="F:nucleic acid binding"/>
    <property type="evidence" value="ECO:0007669"/>
    <property type="project" value="InterPro"/>
</dbReference>
<dbReference type="Gramene" id="Jr02_11670_p1">
    <property type="protein sequence ID" value="cds.Jr02_11670_p1"/>
    <property type="gene ID" value="Jr02_11670"/>
</dbReference>
<dbReference type="Pfam" id="PF13456">
    <property type="entry name" value="RVT_3"/>
    <property type="match status" value="1"/>
</dbReference>
<dbReference type="InterPro" id="IPR044730">
    <property type="entry name" value="RNase_H-like_dom_plant"/>
</dbReference>
<dbReference type="Gene3D" id="3.30.420.10">
    <property type="entry name" value="Ribonuclease H-like superfamily/Ribonuclease H"/>
    <property type="match status" value="1"/>
</dbReference>
<protein>
    <recommendedName>
        <fullName evidence="1">RNase H type-1 domain-containing protein</fullName>
    </recommendedName>
</protein>
<proteinExistence type="predicted"/>
<comment type="caution">
    <text evidence="2">The sequence shown here is derived from an EMBL/GenBank/DDBJ whole genome shotgun (WGS) entry which is preliminary data.</text>
</comment>
<organism evidence="2 3">
    <name type="scientific">Juglans regia</name>
    <name type="common">English walnut</name>
    <dbReference type="NCBI Taxonomy" id="51240"/>
    <lineage>
        <taxon>Eukaryota</taxon>
        <taxon>Viridiplantae</taxon>
        <taxon>Streptophyta</taxon>
        <taxon>Embryophyta</taxon>
        <taxon>Tracheophyta</taxon>
        <taxon>Spermatophyta</taxon>
        <taxon>Magnoliopsida</taxon>
        <taxon>eudicotyledons</taxon>
        <taxon>Gunneridae</taxon>
        <taxon>Pentapetalae</taxon>
        <taxon>rosids</taxon>
        <taxon>fabids</taxon>
        <taxon>Fagales</taxon>
        <taxon>Juglandaceae</taxon>
        <taxon>Juglans</taxon>
    </lineage>
</organism>
<dbReference type="InterPro" id="IPR012337">
    <property type="entry name" value="RNaseH-like_sf"/>
</dbReference>
<reference evidence="2" key="2">
    <citation type="submission" date="2020-03" db="EMBL/GenBank/DDBJ databases">
        <title>Walnut 2.0.</title>
        <authorList>
            <person name="Marrano A."/>
            <person name="Britton M."/>
            <person name="Zimin A.V."/>
            <person name="Zaini P.A."/>
            <person name="Workman R."/>
            <person name="Puiu D."/>
            <person name="Bianco L."/>
            <person name="Allen B.J."/>
            <person name="Troggio M."/>
            <person name="Leslie C.A."/>
            <person name="Timp W."/>
            <person name="Dendekar A."/>
            <person name="Salzberg S.L."/>
            <person name="Neale D.B."/>
        </authorList>
    </citation>
    <scope>NUCLEOTIDE SEQUENCE</scope>
    <source>
        <tissue evidence="2">Leaves</tissue>
    </source>
</reference>
<dbReference type="EMBL" id="LIHL02000002">
    <property type="protein sequence ID" value="KAF5477637.1"/>
    <property type="molecule type" value="Genomic_DNA"/>
</dbReference>
<dbReference type="SUPFAM" id="SSF53098">
    <property type="entry name" value="Ribonuclease H-like"/>
    <property type="match status" value="1"/>
</dbReference>
<reference evidence="2" key="1">
    <citation type="submission" date="2015-10" db="EMBL/GenBank/DDBJ databases">
        <authorList>
            <person name="Martinez-Garcia P.J."/>
            <person name="Crepeau M.W."/>
            <person name="Puiu D."/>
            <person name="Gonzalez-Ibeas D."/>
            <person name="Whalen J."/>
            <person name="Stevens K."/>
            <person name="Paul R."/>
            <person name="Butterfield T."/>
            <person name="Britton M."/>
            <person name="Reagan R."/>
            <person name="Chakraborty S."/>
            <person name="Walawage S.L."/>
            <person name="Vasquez-Gross H.A."/>
            <person name="Cardeno C."/>
            <person name="Famula R."/>
            <person name="Pratt K."/>
            <person name="Kuruganti S."/>
            <person name="Aradhya M.K."/>
            <person name="Leslie C.A."/>
            <person name="Dandekar A.M."/>
            <person name="Salzberg S.L."/>
            <person name="Wegrzyn J.L."/>
            <person name="Langley C.H."/>
            <person name="Neale D.B."/>
        </authorList>
    </citation>
    <scope>NUCLEOTIDE SEQUENCE</scope>
    <source>
        <tissue evidence="2">Leaves</tissue>
    </source>
</reference>
<dbReference type="InterPro" id="IPR002156">
    <property type="entry name" value="RNaseH_domain"/>
</dbReference>
<dbReference type="AlphaFoldDB" id="A0A833Y6K8"/>
<evidence type="ECO:0000259" key="1">
    <source>
        <dbReference type="Pfam" id="PF13456"/>
    </source>
</evidence>
<dbReference type="GO" id="GO:0004523">
    <property type="term" value="F:RNA-DNA hybrid ribonuclease activity"/>
    <property type="evidence" value="ECO:0007669"/>
    <property type="project" value="InterPro"/>
</dbReference>
<sequence>MDNRMNELDPVEEYQNENSTGISLVKPIFDDDVTANTEAPNTVSNEGPTEVQTVFDVSKNQIKKVVSWNPPPIGYLKLNVDGATFYEQHTSRVGVILRDHNGDILVACSKVERDVVSSKFIQAIAMFRGLQLCIQWGVPKLTLETDCLLLVNALNNLTDYITDFDFLLQDIQRMMTFFQEVQVLHINRLGNTAAH</sequence>
<dbReference type="InterPro" id="IPR053151">
    <property type="entry name" value="RNase_H-like"/>
</dbReference>
<evidence type="ECO:0000313" key="2">
    <source>
        <dbReference type="EMBL" id="KAF5477637.1"/>
    </source>
</evidence>
<dbReference type="PANTHER" id="PTHR47723">
    <property type="entry name" value="OS05G0353850 PROTEIN"/>
    <property type="match status" value="1"/>
</dbReference>
<dbReference type="InterPro" id="IPR036397">
    <property type="entry name" value="RNaseH_sf"/>
</dbReference>